<dbReference type="Proteomes" id="UP001057402">
    <property type="component" value="Chromosome 3"/>
</dbReference>
<organism evidence="1 2">
    <name type="scientific">Melastoma candidum</name>
    <dbReference type="NCBI Taxonomy" id="119954"/>
    <lineage>
        <taxon>Eukaryota</taxon>
        <taxon>Viridiplantae</taxon>
        <taxon>Streptophyta</taxon>
        <taxon>Embryophyta</taxon>
        <taxon>Tracheophyta</taxon>
        <taxon>Spermatophyta</taxon>
        <taxon>Magnoliopsida</taxon>
        <taxon>eudicotyledons</taxon>
        <taxon>Gunneridae</taxon>
        <taxon>Pentapetalae</taxon>
        <taxon>rosids</taxon>
        <taxon>malvids</taxon>
        <taxon>Myrtales</taxon>
        <taxon>Melastomataceae</taxon>
        <taxon>Melastomatoideae</taxon>
        <taxon>Melastomateae</taxon>
        <taxon>Melastoma</taxon>
    </lineage>
</organism>
<protein>
    <submittedName>
        <fullName evidence="1">Uncharacterized protein</fullName>
    </submittedName>
</protein>
<name>A0ACB9RRF8_9MYRT</name>
<reference evidence="2" key="1">
    <citation type="journal article" date="2023" name="Front. Plant Sci.">
        <title>Chromosomal-level genome assembly of Melastoma candidum provides insights into trichome evolution.</title>
        <authorList>
            <person name="Zhong Y."/>
            <person name="Wu W."/>
            <person name="Sun C."/>
            <person name="Zou P."/>
            <person name="Liu Y."/>
            <person name="Dai S."/>
            <person name="Zhou R."/>
        </authorList>
    </citation>
    <scope>NUCLEOTIDE SEQUENCE [LARGE SCALE GENOMIC DNA]</scope>
</reference>
<comment type="caution">
    <text evidence="1">The sequence shown here is derived from an EMBL/GenBank/DDBJ whole genome shotgun (WGS) entry which is preliminary data.</text>
</comment>
<dbReference type="EMBL" id="CM042882">
    <property type="protein sequence ID" value="KAI4380164.1"/>
    <property type="molecule type" value="Genomic_DNA"/>
</dbReference>
<proteinExistence type="predicted"/>
<keyword evidence="2" id="KW-1185">Reference proteome</keyword>
<sequence length="291" mass="33172">MPLAPRRQFDRHVQYDGYRNTYSISVNEKKVTLMPLTTQPMIEPQNQSTDQPLKEVQLVQAIPEGEKVYFVVLVEAALSQATSHPLVVSILEEFKDVFPEGFPVELPPMRSIQHHIDLVPGASLPNRPAYRCNPEGLGWREIESLFSPSHIGAEEGWHLANGDKFEWTSVAQASFGRLKECLSEAPVLALLDFAKIFEVECDASRVGIGGVLLQEEKPIAYFSEKLNGAKLNYSTYDKEFLAIVRVLETWSHYLLLREFVLHTDHEALKYINGQHKLSRRHAKWVEFLQAF</sequence>
<gene>
    <name evidence="1" type="ORF">MLD38_006385</name>
</gene>
<evidence type="ECO:0000313" key="2">
    <source>
        <dbReference type="Proteomes" id="UP001057402"/>
    </source>
</evidence>
<accession>A0ACB9RRF8</accession>
<evidence type="ECO:0000313" key="1">
    <source>
        <dbReference type="EMBL" id="KAI4380164.1"/>
    </source>
</evidence>